<evidence type="ECO:0000256" key="6">
    <source>
        <dbReference type="ARBA" id="ARBA00022989"/>
    </source>
</evidence>
<comment type="similarity">
    <text evidence="2">Belongs to the CorA metal ion transporter (MIT) (TC 1.A.35) family.</text>
</comment>
<evidence type="ECO:0000256" key="4">
    <source>
        <dbReference type="ARBA" id="ARBA00022475"/>
    </source>
</evidence>
<dbReference type="Gene3D" id="1.20.58.340">
    <property type="entry name" value="Magnesium transport protein CorA, transmembrane region"/>
    <property type="match status" value="2"/>
</dbReference>
<dbReference type="InterPro" id="IPR045863">
    <property type="entry name" value="CorA_TM1_TM2"/>
</dbReference>
<evidence type="ECO:0000313" key="9">
    <source>
        <dbReference type="EMBL" id="KIL77118.1"/>
    </source>
</evidence>
<keyword evidence="10" id="KW-1185">Reference proteome</keyword>
<name>A0ABR5ASG6_BACBA</name>
<protein>
    <submittedName>
        <fullName evidence="9">Magnesium and cobalt transport protein CorA</fullName>
    </submittedName>
</protein>
<organism evidence="9 10">
    <name type="scientific">Bacillus badius</name>
    <dbReference type="NCBI Taxonomy" id="1455"/>
    <lineage>
        <taxon>Bacteria</taxon>
        <taxon>Bacillati</taxon>
        <taxon>Bacillota</taxon>
        <taxon>Bacilli</taxon>
        <taxon>Bacillales</taxon>
        <taxon>Bacillaceae</taxon>
        <taxon>Pseudobacillus</taxon>
    </lineage>
</organism>
<dbReference type="SUPFAM" id="SSF144083">
    <property type="entry name" value="Magnesium transport protein CorA, transmembrane region"/>
    <property type="match status" value="1"/>
</dbReference>
<accession>A0ABR5ASG6</accession>
<dbReference type="PANTHER" id="PTHR46494:SF2">
    <property type="entry name" value="MAGNESIUM TRANSPORT PROTEIN CORA"/>
    <property type="match status" value="1"/>
</dbReference>
<evidence type="ECO:0000256" key="7">
    <source>
        <dbReference type="ARBA" id="ARBA00023136"/>
    </source>
</evidence>
<keyword evidence="3" id="KW-0813">Transport</keyword>
<dbReference type="CDD" id="cd12821">
    <property type="entry name" value="EcCorA_ZntB-like"/>
    <property type="match status" value="1"/>
</dbReference>
<dbReference type="SUPFAM" id="SSF143865">
    <property type="entry name" value="CorA soluble domain-like"/>
    <property type="match status" value="1"/>
</dbReference>
<proteinExistence type="inferred from homology"/>
<dbReference type="Proteomes" id="UP000031982">
    <property type="component" value="Unassembled WGS sequence"/>
</dbReference>
<keyword evidence="6 8" id="KW-1133">Transmembrane helix</keyword>
<dbReference type="PANTHER" id="PTHR46494">
    <property type="entry name" value="CORA FAMILY METAL ION TRANSPORTER (EUROFUNG)"/>
    <property type="match status" value="1"/>
</dbReference>
<keyword evidence="7 8" id="KW-0472">Membrane</keyword>
<sequence>MEHTFNKGRWSWYELKQSETDEAAKYVEQNDSYRRWSEETKKNMSSILQVDTSERGEEALWGSLVYFQDVEDKERRRVFHFYLTKKRLITDNLDLSLLDKVDETVMRKKLDEAECPVEGFMIMIGDLMSHFLAKIDMFEVRLRDLLWQIREKNNIEILDQTAKSRHELLVWQNLIIPILEIKYGIEETFDDDVSKGLYFKRASKRIERAHMLLNEYDKQLKAMVELENTVSTHRGNEIMKTLTVLTTLFTPVTAWGAIWGMNFKNMPELEWKLGYIFSWAVIAVSTLALYVYLLKKGWMGDILRGKKKHSFFK</sequence>
<feature type="transmembrane region" description="Helical" evidence="8">
    <location>
        <begin position="273"/>
        <end position="294"/>
    </location>
</feature>
<keyword evidence="4" id="KW-1003">Cell membrane</keyword>
<dbReference type="EMBL" id="JXLP01000017">
    <property type="protein sequence ID" value="KIL77118.1"/>
    <property type="molecule type" value="Genomic_DNA"/>
</dbReference>
<gene>
    <name evidence="9" type="ORF">SD77_1723</name>
</gene>
<evidence type="ECO:0000256" key="8">
    <source>
        <dbReference type="SAM" id="Phobius"/>
    </source>
</evidence>
<dbReference type="Pfam" id="PF01544">
    <property type="entry name" value="CorA"/>
    <property type="match status" value="1"/>
</dbReference>
<evidence type="ECO:0000256" key="1">
    <source>
        <dbReference type="ARBA" id="ARBA00004651"/>
    </source>
</evidence>
<keyword evidence="5 8" id="KW-0812">Transmembrane</keyword>
<feature type="transmembrane region" description="Helical" evidence="8">
    <location>
        <begin position="242"/>
        <end position="261"/>
    </location>
</feature>
<evidence type="ECO:0000256" key="3">
    <source>
        <dbReference type="ARBA" id="ARBA00022448"/>
    </source>
</evidence>
<evidence type="ECO:0000256" key="5">
    <source>
        <dbReference type="ARBA" id="ARBA00022692"/>
    </source>
</evidence>
<comment type="caution">
    <text evidence="9">The sequence shown here is derived from an EMBL/GenBank/DDBJ whole genome shotgun (WGS) entry which is preliminary data.</text>
</comment>
<evidence type="ECO:0000313" key="10">
    <source>
        <dbReference type="Proteomes" id="UP000031982"/>
    </source>
</evidence>
<reference evidence="9 10" key="1">
    <citation type="submission" date="2015-01" db="EMBL/GenBank/DDBJ databases">
        <title>Genome Assembly of Bacillus badius MTCC 1458.</title>
        <authorList>
            <person name="Verma A."/>
            <person name="Khatri I."/>
            <person name="Mual P."/>
            <person name="Subramanian S."/>
            <person name="Krishnamurthi S."/>
        </authorList>
    </citation>
    <scope>NUCLEOTIDE SEQUENCE [LARGE SCALE GENOMIC DNA]</scope>
    <source>
        <strain evidence="9 10">MTCC 1458</strain>
    </source>
</reference>
<dbReference type="InterPro" id="IPR045861">
    <property type="entry name" value="CorA_cytoplasmic_dom"/>
</dbReference>
<evidence type="ECO:0000256" key="2">
    <source>
        <dbReference type="ARBA" id="ARBA00009765"/>
    </source>
</evidence>
<dbReference type="InterPro" id="IPR002523">
    <property type="entry name" value="MgTranspt_CorA/ZnTranspt_ZntB"/>
</dbReference>
<dbReference type="RefSeq" id="WP_041100938.1">
    <property type="nucleotide sequence ID" value="NZ_JARTHD010000019.1"/>
</dbReference>
<comment type="subcellular location">
    <subcellularLocation>
        <location evidence="1">Cell membrane</location>
        <topology evidence="1">Multi-pass membrane protein</topology>
    </subcellularLocation>
</comment>